<evidence type="ECO:0000313" key="3">
    <source>
        <dbReference type="Proteomes" id="UP000663929"/>
    </source>
</evidence>
<feature type="transmembrane region" description="Helical" evidence="1">
    <location>
        <begin position="43"/>
        <end position="62"/>
    </location>
</feature>
<name>A0A8A4TFP2_SULCO</name>
<protein>
    <submittedName>
        <fullName evidence="2">Uncharacterized protein</fullName>
    </submittedName>
</protein>
<accession>A0A8A4TFP2</accession>
<dbReference type="EMBL" id="CP071793">
    <property type="protein sequence ID" value="QTD48453.1"/>
    <property type="molecule type" value="Genomic_DNA"/>
</dbReference>
<dbReference type="AlphaFoldDB" id="A0A8A4TFP2"/>
<evidence type="ECO:0000256" key="1">
    <source>
        <dbReference type="SAM" id="Phobius"/>
    </source>
</evidence>
<keyword evidence="3" id="KW-1185">Reference proteome</keyword>
<organism evidence="2 3">
    <name type="scientific">Sulfidibacter corallicola</name>
    <dbReference type="NCBI Taxonomy" id="2818388"/>
    <lineage>
        <taxon>Bacteria</taxon>
        <taxon>Pseudomonadati</taxon>
        <taxon>Acidobacteriota</taxon>
        <taxon>Holophagae</taxon>
        <taxon>Acanthopleuribacterales</taxon>
        <taxon>Acanthopleuribacteraceae</taxon>
        <taxon>Sulfidibacter</taxon>
    </lineage>
</organism>
<dbReference type="KEGG" id="scor:J3U87_22975"/>
<sequence>MTFFQRLYKGEVRILLFRLAYTAAVGLLMWICGSVIFGVVAGAWAALVLVVAGTCHAFWIFVRARRELEPYFLLGRVMRGEADLEERKRLLRHLLEEIKEYEGEDS</sequence>
<keyword evidence="1" id="KW-0812">Transmembrane</keyword>
<dbReference type="RefSeq" id="WP_237378104.1">
    <property type="nucleotide sequence ID" value="NZ_CP071793.1"/>
</dbReference>
<keyword evidence="1" id="KW-1133">Transmembrane helix</keyword>
<feature type="transmembrane region" description="Helical" evidence="1">
    <location>
        <begin position="12"/>
        <end position="37"/>
    </location>
</feature>
<dbReference type="Proteomes" id="UP000663929">
    <property type="component" value="Chromosome"/>
</dbReference>
<evidence type="ECO:0000313" key="2">
    <source>
        <dbReference type="EMBL" id="QTD48453.1"/>
    </source>
</evidence>
<gene>
    <name evidence="2" type="ORF">J3U87_22975</name>
</gene>
<reference evidence="2" key="1">
    <citation type="submission" date="2021-03" db="EMBL/GenBank/DDBJ databases">
        <title>Acanthopleuribacteraceae sp. M133.</title>
        <authorList>
            <person name="Wang G."/>
        </authorList>
    </citation>
    <scope>NUCLEOTIDE SEQUENCE</scope>
    <source>
        <strain evidence="2">M133</strain>
    </source>
</reference>
<proteinExistence type="predicted"/>
<keyword evidence="1" id="KW-0472">Membrane</keyword>